<dbReference type="RefSeq" id="WP_032886104.1">
    <property type="nucleotide sequence ID" value="NZ_CAXAPQ010000004.1"/>
</dbReference>
<sequence length="72" mass="8087">MSLSNNLSQELSRSSSIAHKLYKQSSSNGSKDGADAELFYELAVKNTLSQMAYLEHNRVSHMLLKSTFESFQ</sequence>
<reference evidence="1 2" key="1">
    <citation type="submission" date="2024-10" db="EMBL/GenBank/DDBJ databases">
        <title>The Natural Products Discovery Center: Release of the First 8490 Sequenced Strains for Exploring Actinobacteria Biosynthetic Diversity.</title>
        <authorList>
            <person name="Kalkreuter E."/>
            <person name="Kautsar S.A."/>
            <person name="Yang D."/>
            <person name="Bader C.D."/>
            <person name="Teijaro C.N."/>
            <person name="Fluegel L."/>
            <person name="Davis C.M."/>
            <person name="Simpson J.R."/>
            <person name="Lauterbach L."/>
            <person name="Steele A.D."/>
            <person name="Gui C."/>
            <person name="Meng S."/>
            <person name="Li G."/>
            <person name="Viehrig K."/>
            <person name="Ye F."/>
            <person name="Su P."/>
            <person name="Kiefer A.F."/>
            <person name="Nichols A."/>
            <person name="Cepeda A.J."/>
            <person name="Yan W."/>
            <person name="Fan B."/>
            <person name="Jiang Y."/>
            <person name="Adhikari A."/>
            <person name="Zheng C.-J."/>
            <person name="Schuster L."/>
            <person name="Cowan T.M."/>
            <person name="Smanski M.J."/>
            <person name="Chevrette M.G."/>
            <person name="De Carvalho L.P.S."/>
            <person name="Shen B."/>
        </authorList>
    </citation>
    <scope>NUCLEOTIDE SEQUENCE [LARGE SCALE GENOMIC DNA]</scope>
    <source>
        <strain evidence="1 2">NPDC087581</strain>
    </source>
</reference>
<comment type="caution">
    <text evidence="1">The sequence shown here is derived from an EMBL/GenBank/DDBJ whole genome shotgun (WGS) entry which is preliminary data.</text>
</comment>
<evidence type="ECO:0008006" key="3">
    <source>
        <dbReference type="Google" id="ProtNLM"/>
    </source>
</evidence>
<keyword evidence="2" id="KW-1185">Reference proteome</keyword>
<evidence type="ECO:0000313" key="1">
    <source>
        <dbReference type="EMBL" id="MFJ2680681.1"/>
    </source>
</evidence>
<organism evidence="1 2">
    <name type="scientific">Pseudomonas sivasensis</name>
    <dbReference type="NCBI Taxonomy" id="1880678"/>
    <lineage>
        <taxon>Bacteria</taxon>
        <taxon>Pseudomonadati</taxon>
        <taxon>Pseudomonadota</taxon>
        <taxon>Gammaproteobacteria</taxon>
        <taxon>Pseudomonadales</taxon>
        <taxon>Pseudomonadaceae</taxon>
        <taxon>Pseudomonas</taxon>
    </lineage>
</organism>
<proteinExistence type="predicted"/>
<dbReference type="EMBL" id="JBIUWZ010000038">
    <property type="protein sequence ID" value="MFJ2680681.1"/>
    <property type="molecule type" value="Genomic_DNA"/>
</dbReference>
<accession>A0ABW8E4B6</accession>
<dbReference type="GeneID" id="300935335"/>
<protein>
    <recommendedName>
        <fullName evidence="3">HrpF protein</fullName>
    </recommendedName>
</protein>
<name>A0ABW8E4B6_9PSED</name>
<gene>
    <name evidence="1" type="ORF">ACIOWJ_21645</name>
</gene>
<evidence type="ECO:0000313" key="2">
    <source>
        <dbReference type="Proteomes" id="UP001617213"/>
    </source>
</evidence>
<dbReference type="Proteomes" id="UP001617213">
    <property type="component" value="Unassembled WGS sequence"/>
</dbReference>